<dbReference type="Proteomes" id="UP001265746">
    <property type="component" value="Unassembled WGS sequence"/>
</dbReference>
<proteinExistence type="inferred from homology"/>
<dbReference type="InterPro" id="IPR010435">
    <property type="entry name" value="C5a/SBT2-like_Fn3"/>
</dbReference>
<dbReference type="CDD" id="cd07489">
    <property type="entry name" value="Peptidases_S8_5"/>
    <property type="match status" value="1"/>
</dbReference>
<dbReference type="SUPFAM" id="SSF52743">
    <property type="entry name" value="Subtilisin-like"/>
    <property type="match status" value="1"/>
</dbReference>
<gene>
    <name evidence="12" type="ORF">N8I77_012611</name>
</gene>
<name>A0AAD9VXE3_PHOAM</name>
<feature type="chain" id="PRO_5042442616" description="Subtilisin-like protein" evidence="9">
    <location>
        <begin position="22"/>
        <end position="926"/>
    </location>
</feature>
<evidence type="ECO:0000256" key="4">
    <source>
        <dbReference type="ARBA" id="ARBA00022801"/>
    </source>
</evidence>
<dbReference type="Gene3D" id="2.60.40.1710">
    <property type="entry name" value="Subtilisin-like superfamily"/>
    <property type="match status" value="1"/>
</dbReference>
<comment type="similarity">
    <text evidence="1 7 8">Belongs to the peptidase S8 family.</text>
</comment>
<evidence type="ECO:0008006" key="14">
    <source>
        <dbReference type="Google" id="ProtNLM"/>
    </source>
</evidence>
<dbReference type="EMBL" id="JAUJFL010000009">
    <property type="protein sequence ID" value="KAK2597852.1"/>
    <property type="molecule type" value="Genomic_DNA"/>
</dbReference>
<evidence type="ECO:0000256" key="9">
    <source>
        <dbReference type="SAM" id="SignalP"/>
    </source>
</evidence>
<feature type="active site" description="Charge relay system" evidence="6 7">
    <location>
        <position position="554"/>
    </location>
</feature>
<dbReference type="PROSITE" id="PS51892">
    <property type="entry name" value="SUBTILASE"/>
    <property type="match status" value="1"/>
</dbReference>
<accession>A0AAD9VXE3</accession>
<dbReference type="AlphaFoldDB" id="A0AAD9VXE3"/>
<evidence type="ECO:0000256" key="7">
    <source>
        <dbReference type="PROSITE-ProRule" id="PRU01240"/>
    </source>
</evidence>
<dbReference type="GO" id="GO:0004252">
    <property type="term" value="F:serine-type endopeptidase activity"/>
    <property type="evidence" value="ECO:0007669"/>
    <property type="project" value="UniProtKB-UniRule"/>
</dbReference>
<evidence type="ECO:0000259" key="10">
    <source>
        <dbReference type="Pfam" id="PF00082"/>
    </source>
</evidence>
<keyword evidence="13" id="KW-1185">Reference proteome</keyword>
<dbReference type="InterPro" id="IPR000209">
    <property type="entry name" value="Peptidase_S8/S53_dom"/>
</dbReference>
<keyword evidence="5 7" id="KW-0720">Serine protease</keyword>
<dbReference type="PROSITE" id="PS00136">
    <property type="entry name" value="SUBTILASE_ASP"/>
    <property type="match status" value="1"/>
</dbReference>
<evidence type="ECO:0000313" key="13">
    <source>
        <dbReference type="Proteomes" id="UP001265746"/>
    </source>
</evidence>
<dbReference type="Pfam" id="PF06280">
    <property type="entry name" value="fn3_5"/>
    <property type="match status" value="1"/>
</dbReference>
<evidence type="ECO:0000313" key="12">
    <source>
        <dbReference type="EMBL" id="KAK2597852.1"/>
    </source>
</evidence>
<dbReference type="Pfam" id="PF00082">
    <property type="entry name" value="Peptidase_S8"/>
    <property type="match status" value="1"/>
</dbReference>
<dbReference type="PANTHER" id="PTHR43806:SF66">
    <property type="entry name" value="SERIN ENDOPEPTIDASE"/>
    <property type="match status" value="1"/>
</dbReference>
<dbReference type="PANTHER" id="PTHR43806">
    <property type="entry name" value="PEPTIDASE S8"/>
    <property type="match status" value="1"/>
</dbReference>
<sequence length="926" mass="99374">MRPIMSLAALLGSAFTTATVSRRNMTSHDATIIAGAYIVEFLDGSDHTSFYSSLRANDINVSPRMNMTFKLFNGVSFSITNLTGHTKTASKISVMPSVKNIWPMHRYPAPGFQRLNNTSYHNPQDTVDFVSEPDNATAIGTGAFSPHVMTQVDRLHELGYTGKGSRIAIVDSGVDYYHPALGGCFGEGCLIASGYDLAGENYDGTSAPQPGPDPYDNCDGHGTHVAGIIGARPNPMGFIGAAPGATLAMYKVFSCSGMGTTEDLLISAFNMAFDDGNDIITASIGGPGGWSEGPWSLAVGRIVENGVPCTLAAGNDGIDGMWTPSKAADGKGVTAVSSFDNIKTPYLLSKGSYSTNASSSESCPGSKSFGWLPGFPPFGNISLPLWATSHDPAVEDDACARLSAETPDLSDFIVLIRMTTACEGYIQVRNVAAFNAQYVLFYATSMDEFLSFEQQYYTGYTKGTGVVSPEQGLEWVDLLSRGSDVHLTLIDPSNSGYVPAEVQNNLTGGFASWYTSWGPTLELDVYPSVGAPGGKILSTYLLNQGGYSVLSGTSMATPLIAAVYALVGQVRGTYDPEELAMALSSTSKAQLWNDGFGTINGVAPVPQQGAGLVQAYDAAFLTTHLSTKGISFNDTVNLRNVTFTIQNLGSKSVTYGLGNRPALTMNTLFTNTYYPQPFPNTIIAATADIEFSQYLVTLPPKGRAEITVTPTFAAQHDILDSLLPVYSGYITINGTNDENLVIPYLGVLGSMNNAFVMDQNDDEMLGFNFACAEEGERLTYPDNINFDLPYPTMENVPKILDWTEISVYPSAEFSLNFGTRVLRADVIPLSANYTGPTTTVLGETIAGSVYGFPQYYLPRYPSWVLFDGMLADGSVVPEGRYALDIKALRLFGDPDDLLDYESLPKIPFTISYQDGPNNTGRIEGRL</sequence>
<dbReference type="CDD" id="cd02124">
    <property type="entry name" value="PA_PoS1_like"/>
    <property type="match status" value="1"/>
</dbReference>
<dbReference type="InterPro" id="IPR015500">
    <property type="entry name" value="Peptidase_S8_subtilisin-rel"/>
</dbReference>
<dbReference type="GO" id="GO:0006508">
    <property type="term" value="P:proteolysis"/>
    <property type="evidence" value="ECO:0007669"/>
    <property type="project" value="UniProtKB-KW"/>
</dbReference>
<dbReference type="GO" id="GO:0016020">
    <property type="term" value="C:membrane"/>
    <property type="evidence" value="ECO:0007669"/>
    <property type="project" value="InterPro"/>
</dbReference>
<protein>
    <recommendedName>
        <fullName evidence="14">Subtilisin-like protein</fullName>
    </recommendedName>
</protein>
<evidence type="ECO:0000256" key="6">
    <source>
        <dbReference type="PIRSR" id="PIRSR615500-1"/>
    </source>
</evidence>
<keyword evidence="2 7" id="KW-0645">Protease</keyword>
<evidence type="ECO:0000256" key="5">
    <source>
        <dbReference type="ARBA" id="ARBA00022825"/>
    </source>
</evidence>
<evidence type="ECO:0000256" key="3">
    <source>
        <dbReference type="ARBA" id="ARBA00022729"/>
    </source>
</evidence>
<dbReference type="InterPro" id="IPR023828">
    <property type="entry name" value="Peptidase_S8_Ser-AS"/>
</dbReference>
<keyword evidence="3 9" id="KW-0732">Signal</keyword>
<comment type="caution">
    <text evidence="12">The sequence shown here is derived from an EMBL/GenBank/DDBJ whole genome shotgun (WGS) entry which is preliminary data.</text>
</comment>
<evidence type="ECO:0000259" key="11">
    <source>
        <dbReference type="Pfam" id="PF06280"/>
    </source>
</evidence>
<feature type="signal peptide" evidence="9">
    <location>
        <begin position="1"/>
        <end position="21"/>
    </location>
</feature>
<evidence type="ECO:0000256" key="8">
    <source>
        <dbReference type="RuleBase" id="RU003355"/>
    </source>
</evidence>
<dbReference type="PROSITE" id="PS00138">
    <property type="entry name" value="SUBTILASE_SER"/>
    <property type="match status" value="1"/>
</dbReference>
<dbReference type="PRINTS" id="PR00723">
    <property type="entry name" value="SUBTILISIN"/>
</dbReference>
<dbReference type="InterPro" id="IPR050131">
    <property type="entry name" value="Peptidase_S8_subtilisin-like"/>
</dbReference>
<feature type="active site" description="Charge relay system" evidence="6 7">
    <location>
        <position position="171"/>
    </location>
</feature>
<evidence type="ECO:0000256" key="1">
    <source>
        <dbReference type="ARBA" id="ARBA00011073"/>
    </source>
</evidence>
<dbReference type="InterPro" id="IPR022398">
    <property type="entry name" value="Peptidase_S8_His-AS"/>
</dbReference>
<dbReference type="InterPro" id="IPR036852">
    <property type="entry name" value="Peptidase_S8/S53_dom_sf"/>
</dbReference>
<organism evidence="12 13">
    <name type="scientific">Phomopsis amygdali</name>
    <name type="common">Fusicoccum amygdali</name>
    <dbReference type="NCBI Taxonomy" id="1214568"/>
    <lineage>
        <taxon>Eukaryota</taxon>
        <taxon>Fungi</taxon>
        <taxon>Dikarya</taxon>
        <taxon>Ascomycota</taxon>
        <taxon>Pezizomycotina</taxon>
        <taxon>Sordariomycetes</taxon>
        <taxon>Sordariomycetidae</taxon>
        <taxon>Diaporthales</taxon>
        <taxon>Diaporthaceae</taxon>
        <taxon>Diaporthe</taxon>
    </lineage>
</organism>
<dbReference type="PROSITE" id="PS00137">
    <property type="entry name" value="SUBTILASE_HIS"/>
    <property type="match status" value="1"/>
</dbReference>
<feature type="domain" description="Peptidase S8/S53" evidence="10">
    <location>
        <begin position="162"/>
        <end position="597"/>
    </location>
</feature>
<keyword evidence="4 7" id="KW-0378">Hydrolase</keyword>
<dbReference type="InterPro" id="IPR034187">
    <property type="entry name" value="Peptidases_S8_5"/>
</dbReference>
<evidence type="ECO:0000256" key="2">
    <source>
        <dbReference type="ARBA" id="ARBA00022670"/>
    </source>
</evidence>
<dbReference type="EMBL" id="JAUJFL010000009">
    <property type="protein sequence ID" value="KAK2597853.1"/>
    <property type="molecule type" value="Genomic_DNA"/>
</dbReference>
<dbReference type="InterPro" id="IPR023827">
    <property type="entry name" value="Peptidase_S8_Asp-AS"/>
</dbReference>
<reference evidence="12" key="1">
    <citation type="submission" date="2023-06" db="EMBL/GenBank/DDBJ databases">
        <authorList>
            <person name="Noh H."/>
        </authorList>
    </citation>
    <scope>NUCLEOTIDE SEQUENCE</scope>
    <source>
        <strain evidence="12">DUCC20226</strain>
    </source>
</reference>
<dbReference type="Gene3D" id="3.40.50.200">
    <property type="entry name" value="Peptidase S8/S53 domain"/>
    <property type="match status" value="2"/>
</dbReference>
<feature type="domain" description="C5a peptidase/Subtilisin-like protease SBT2-like Fn3-like" evidence="11">
    <location>
        <begin position="630"/>
        <end position="745"/>
    </location>
</feature>
<feature type="active site" description="Charge relay system" evidence="6 7">
    <location>
        <position position="221"/>
    </location>
</feature>